<dbReference type="Pfam" id="PF03975">
    <property type="entry name" value="CheD"/>
    <property type="match status" value="1"/>
</dbReference>
<dbReference type="AlphaFoldDB" id="A0A1H2PK22"/>
<feature type="region of interest" description="Disordered" evidence="4">
    <location>
        <begin position="209"/>
        <end position="229"/>
    </location>
</feature>
<dbReference type="Gene3D" id="3.30.1330.200">
    <property type="match status" value="1"/>
</dbReference>
<sequence length="229" mass="25171">MAATLPIANHFYRDHELGRDGVKLLANEYFVTREDMVVQTVLGSCVAACIRDAGAGIGGMNHFLLPDSGDPTLANSDAMRYGAFAMEMLINALLKGGARRNRLEAKVFGGGAVLRRMRTINVGEENARFVRKYLALEQIPIVAEDLLGEHPRKVAYLPATGQVLVRKLPLEQRETLEEVRAREAAMADALRTASREPVGRVEMFARPAARPRPQVELFATPRPPRAPTA</sequence>
<comment type="catalytic activity">
    <reaction evidence="3">
        <text>L-glutaminyl-[protein] + H2O = L-glutamyl-[protein] + NH4(+)</text>
        <dbReference type="Rhea" id="RHEA:16441"/>
        <dbReference type="Rhea" id="RHEA-COMP:10207"/>
        <dbReference type="Rhea" id="RHEA-COMP:10208"/>
        <dbReference type="ChEBI" id="CHEBI:15377"/>
        <dbReference type="ChEBI" id="CHEBI:28938"/>
        <dbReference type="ChEBI" id="CHEBI:29973"/>
        <dbReference type="ChEBI" id="CHEBI:30011"/>
        <dbReference type="EC" id="3.5.1.44"/>
    </reaction>
</comment>
<dbReference type="PANTHER" id="PTHR35147">
    <property type="entry name" value="CHEMORECEPTOR GLUTAMINE DEAMIDASE CHED-RELATED"/>
    <property type="match status" value="1"/>
</dbReference>
<dbReference type="Proteomes" id="UP000243719">
    <property type="component" value="Unassembled WGS sequence"/>
</dbReference>
<evidence type="ECO:0000256" key="3">
    <source>
        <dbReference type="HAMAP-Rule" id="MF_01440"/>
    </source>
</evidence>
<dbReference type="InterPro" id="IPR011324">
    <property type="entry name" value="Cytotoxic_necrot_fac-like_cat"/>
</dbReference>
<evidence type="ECO:0000256" key="4">
    <source>
        <dbReference type="SAM" id="MobiDB-lite"/>
    </source>
</evidence>
<dbReference type="HAMAP" id="MF_01440">
    <property type="entry name" value="CheD"/>
    <property type="match status" value="1"/>
</dbReference>
<accession>A0A1H2PK22</accession>
<dbReference type="EC" id="3.5.1.44" evidence="3"/>
<evidence type="ECO:0000313" key="5">
    <source>
        <dbReference type="EMBL" id="SDV46636.1"/>
    </source>
</evidence>
<keyword evidence="6" id="KW-1185">Reference proteome</keyword>
<keyword evidence="1 3" id="KW-0145">Chemotaxis</keyword>
<dbReference type="InterPro" id="IPR038592">
    <property type="entry name" value="CheD-like_sf"/>
</dbReference>
<name>A0A1H2PK22_9BURK</name>
<dbReference type="InterPro" id="IPR005659">
    <property type="entry name" value="Chemorcpt_Glu_NH3ase_CheD"/>
</dbReference>
<keyword evidence="2 3" id="KW-0378">Hydrolase</keyword>
<dbReference type="EMBL" id="FNLO01000001">
    <property type="protein sequence ID" value="SDV46636.1"/>
    <property type="molecule type" value="Genomic_DNA"/>
</dbReference>
<comment type="function">
    <text evidence="3">Probably deamidates glutamine residues to glutamate on methyl-accepting chemotaxis receptors (MCPs), playing an important role in chemotaxis.</text>
</comment>
<dbReference type="NCBIfam" id="NF010013">
    <property type="entry name" value="PRK13487.1"/>
    <property type="match status" value="1"/>
</dbReference>
<reference evidence="6" key="1">
    <citation type="submission" date="2016-09" db="EMBL/GenBank/DDBJ databases">
        <authorList>
            <person name="Varghese N."/>
            <person name="Submissions S."/>
        </authorList>
    </citation>
    <scope>NUCLEOTIDE SEQUENCE [LARGE SCALE GENOMIC DNA]</scope>
    <source>
        <strain evidence="6">JS23</strain>
    </source>
</reference>
<dbReference type="GO" id="GO:0006935">
    <property type="term" value="P:chemotaxis"/>
    <property type="evidence" value="ECO:0007669"/>
    <property type="project" value="UniProtKB-UniRule"/>
</dbReference>
<dbReference type="STRING" id="1770053.SAMN05216551_101503"/>
<comment type="similarity">
    <text evidence="3">Belongs to the CheD family.</text>
</comment>
<dbReference type="NCBIfam" id="NF010014">
    <property type="entry name" value="PRK13489.1"/>
    <property type="match status" value="1"/>
</dbReference>
<dbReference type="RefSeq" id="WP_091904202.1">
    <property type="nucleotide sequence ID" value="NZ_FNLO01000001.1"/>
</dbReference>
<organism evidence="5 6">
    <name type="scientific">Chitinasiproducens palmae</name>
    <dbReference type="NCBI Taxonomy" id="1770053"/>
    <lineage>
        <taxon>Bacteria</taxon>
        <taxon>Pseudomonadati</taxon>
        <taxon>Pseudomonadota</taxon>
        <taxon>Betaproteobacteria</taxon>
        <taxon>Burkholderiales</taxon>
        <taxon>Burkholderiaceae</taxon>
        <taxon>Chitinasiproducens</taxon>
    </lineage>
</organism>
<dbReference type="PANTHER" id="PTHR35147:SF2">
    <property type="entry name" value="CHEMORECEPTOR GLUTAMINE DEAMIDASE CHED-RELATED"/>
    <property type="match status" value="1"/>
</dbReference>
<dbReference type="GO" id="GO:0050568">
    <property type="term" value="F:protein-glutamine glutaminase activity"/>
    <property type="evidence" value="ECO:0007669"/>
    <property type="project" value="UniProtKB-UniRule"/>
</dbReference>
<evidence type="ECO:0000256" key="2">
    <source>
        <dbReference type="ARBA" id="ARBA00022801"/>
    </source>
</evidence>
<proteinExistence type="inferred from homology"/>
<protein>
    <recommendedName>
        <fullName evidence="3">Probable chemoreceptor glutamine deamidase CheD</fullName>
        <ecNumber evidence="3">3.5.1.44</ecNumber>
    </recommendedName>
</protein>
<dbReference type="OrthoDB" id="9807202at2"/>
<dbReference type="SUPFAM" id="SSF64438">
    <property type="entry name" value="CNF1/YfiH-like putative cysteine hydrolases"/>
    <property type="match status" value="1"/>
</dbReference>
<evidence type="ECO:0000256" key="1">
    <source>
        <dbReference type="ARBA" id="ARBA00022500"/>
    </source>
</evidence>
<evidence type="ECO:0000313" key="6">
    <source>
        <dbReference type="Proteomes" id="UP000243719"/>
    </source>
</evidence>
<dbReference type="CDD" id="cd16352">
    <property type="entry name" value="CheD"/>
    <property type="match status" value="1"/>
</dbReference>
<gene>
    <name evidence="3" type="primary">cheD</name>
    <name evidence="5" type="ORF">SAMN05216551_101503</name>
</gene>